<name>B2TH65_PARPJ</name>
<organism evidence="1 2">
    <name type="scientific">Paraburkholderia phytofirmans (strain DSM 17436 / LMG 22146 / PsJN)</name>
    <name type="common">Burkholderia phytofirmans</name>
    <dbReference type="NCBI Taxonomy" id="398527"/>
    <lineage>
        <taxon>Bacteria</taxon>
        <taxon>Pseudomonadati</taxon>
        <taxon>Pseudomonadota</taxon>
        <taxon>Betaproteobacteria</taxon>
        <taxon>Burkholderiales</taxon>
        <taxon>Burkholderiaceae</taxon>
        <taxon>Paraburkholderia</taxon>
    </lineage>
</organism>
<dbReference type="AlphaFoldDB" id="B2TH65"/>
<dbReference type="RefSeq" id="WP_012430983.1">
    <property type="nucleotide sequence ID" value="NC_010679.1"/>
</dbReference>
<protein>
    <submittedName>
        <fullName evidence="1">Uncharacterized protein</fullName>
    </submittedName>
</protein>
<evidence type="ECO:0000313" key="1">
    <source>
        <dbReference type="EMBL" id="ACD21614.1"/>
    </source>
</evidence>
<dbReference type="KEGG" id="bpy:Bphyt_7329"/>
<sequence length="66" mass="7202">MTGQEQKVIDSLRAKGFAVVLWTPTELHGLDPKRIENIGVDCMGHAIAELADNVTEDNAHGCEERA</sequence>
<accession>B2TH65</accession>
<dbReference type="HOGENOM" id="CLU_2822814_0_0_4"/>
<evidence type="ECO:0000313" key="2">
    <source>
        <dbReference type="Proteomes" id="UP000001739"/>
    </source>
</evidence>
<keyword evidence="1" id="KW-0614">Plasmid</keyword>
<dbReference type="EMBL" id="CP001054">
    <property type="protein sequence ID" value="ACD21614.1"/>
    <property type="molecule type" value="Genomic_DNA"/>
</dbReference>
<geneLocation type="plasmid" evidence="1 2">
    <name>pBPHYT01</name>
</geneLocation>
<reference evidence="1 2" key="1">
    <citation type="journal article" date="2011" name="J. Bacteriol.">
        <title>Complete genome sequence of the plant growth-promoting endophyte Burkholderia phytofirmans strain PsJN.</title>
        <authorList>
            <person name="Weilharter A."/>
            <person name="Mitter B."/>
            <person name="Shin M.V."/>
            <person name="Chain P.S."/>
            <person name="Nowak J."/>
            <person name="Sessitsch A."/>
        </authorList>
    </citation>
    <scope>NUCLEOTIDE SEQUENCE [LARGE SCALE GENOMIC DNA]</scope>
    <source>
        <strain evidence="2">DSM 17436 / LMG 22146 / PsJN</strain>
        <plasmid evidence="1 2">pBPHYT01</plasmid>
    </source>
</reference>
<gene>
    <name evidence="1" type="ordered locus">Bphyt_7329</name>
</gene>
<proteinExistence type="predicted"/>
<dbReference type="Proteomes" id="UP000001739">
    <property type="component" value="Plasmid pBPHYT01"/>
</dbReference>